<dbReference type="Gene3D" id="2.30.30.40">
    <property type="entry name" value="SH3 Domains"/>
    <property type="match status" value="1"/>
</dbReference>
<dbReference type="Gene3D" id="3.90.70.10">
    <property type="entry name" value="Cysteine proteinases"/>
    <property type="match status" value="1"/>
</dbReference>
<dbReference type="InterPro" id="IPR039564">
    <property type="entry name" value="Peptidase_C39-like"/>
</dbReference>
<keyword evidence="1" id="KW-1133">Transmembrane helix</keyword>
<proteinExistence type="predicted"/>
<comment type="caution">
    <text evidence="3">The sequence shown here is derived from an EMBL/GenBank/DDBJ whole genome shotgun (WGS) entry which is preliminary data.</text>
</comment>
<evidence type="ECO:0000313" key="3">
    <source>
        <dbReference type="EMBL" id="MDQ0148458.1"/>
    </source>
</evidence>
<dbReference type="EMBL" id="JAUSUF010000001">
    <property type="protein sequence ID" value="MDQ0148458.1"/>
    <property type="molecule type" value="Genomic_DNA"/>
</dbReference>
<sequence length="336" mass="38044">MKLKTLSLCNKIIIISSILFIIILILSIIIFKKVNHNSKVINTNSTKIVPQDSNDSKEVKNSSNLSFGIANLNSKIDNLNLLEEPYNSSAISCKIPNSSIVNILEKEKNFYKVKYNNKTGYLKEDYLTKCNSNKINPSDLSSTIKEDFIRYYAQDDPRYGNNIYSIINNKSQIIANSACAPTAFAIVASTLNNTDISPPELCKYSIEKNTRTTNRGTDSKFFKIASSDKSKPQYNLNLTYTSSIREVKRLLNDKKHLVIANMCPGHVTKGGHYIVLSGYKKINNSTYFKVYDPHCYNQFYIYDGTIIDNIKNDGFILLKQSVLANEGQEYFVFSSK</sequence>
<dbReference type="RefSeq" id="WP_307482512.1">
    <property type="nucleotide sequence ID" value="NZ_JAUSUF010000001.1"/>
</dbReference>
<dbReference type="PROSITE" id="PS51781">
    <property type="entry name" value="SH3B"/>
    <property type="match status" value="1"/>
</dbReference>
<evidence type="ECO:0000256" key="1">
    <source>
        <dbReference type="SAM" id="Phobius"/>
    </source>
</evidence>
<protein>
    <recommendedName>
        <fullName evidence="2">SH3b domain-containing protein</fullName>
    </recommendedName>
</protein>
<accession>A0ABT9UP85</accession>
<keyword evidence="1" id="KW-0812">Transmembrane</keyword>
<reference evidence="3 4" key="1">
    <citation type="submission" date="2023-07" db="EMBL/GenBank/DDBJ databases">
        <title>Genomic Encyclopedia of Type Strains, Phase IV (KMG-IV): sequencing the most valuable type-strain genomes for metagenomic binning, comparative biology and taxonomic classification.</title>
        <authorList>
            <person name="Goeker M."/>
        </authorList>
    </citation>
    <scope>NUCLEOTIDE SEQUENCE [LARGE SCALE GENOMIC DNA]</scope>
    <source>
        <strain evidence="3 4">DSM 20694</strain>
    </source>
</reference>
<feature type="domain" description="SH3b" evidence="2">
    <location>
        <begin position="69"/>
        <end position="131"/>
    </location>
</feature>
<feature type="transmembrane region" description="Helical" evidence="1">
    <location>
        <begin position="12"/>
        <end position="31"/>
    </location>
</feature>
<evidence type="ECO:0000259" key="2">
    <source>
        <dbReference type="PROSITE" id="PS51781"/>
    </source>
</evidence>
<gene>
    <name evidence="3" type="ORF">J2S18_000375</name>
</gene>
<organism evidence="3 4">
    <name type="scientific">Eubacterium multiforme</name>
    <dbReference type="NCBI Taxonomy" id="83339"/>
    <lineage>
        <taxon>Bacteria</taxon>
        <taxon>Bacillati</taxon>
        <taxon>Bacillota</taxon>
        <taxon>Clostridia</taxon>
        <taxon>Eubacteriales</taxon>
        <taxon>Eubacteriaceae</taxon>
        <taxon>Eubacterium</taxon>
    </lineage>
</organism>
<keyword evidence="4" id="KW-1185">Reference proteome</keyword>
<dbReference type="Proteomes" id="UP001228504">
    <property type="component" value="Unassembled WGS sequence"/>
</dbReference>
<dbReference type="Pfam" id="PF08239">
    <property type="entry name" value="SH3_3"/>
    <property type="match status" value="1"/>
</dbReference>
<dbReference type="Pfam" id="PF13529">
    <property type="entry name" value="Peptidase_C39_2"/>
    <property type="match status" value="1"/>
</dbReference>
<dbReference type="InterPro" id="IPR003646">
    <property type="entry name" value="SH3-like_bac-type"/>
</dbReference>
<keyword evidence="1" id="KW-0472">Membrane</keyword>
<evidence type="ECO:0000313" key="4">
    <source>
        <dbReference type="Proteomes" id="UP001228504"/>
    </source>
</evidence>
<name>A0ABT9UP85_9FIRM</name>